<evidence type="ECO:0000256" key="1">
    <source>
        <dbReference type="PIRSR" id="PIRSR601310-1"/>
    </source>
</evidence>
<dbReference type="PANTHER" id="PTHR46648:SF1">
    <property type="entry name" value="ADENOSINE 5'-MONOPHOSPHORAMIDASE HNT1"/>
    <property type="match status" value="1"/>
</dbReference>
<feature type="short sequence motif" description="Histidine triad motif" evidence="2 3">
    <location>
        <begin position="94"/>
        <end position="98"/>
    </location>
</feature>
<dbReference type="PROSITE" id="PS51084">
    <property type="entry name" value="HIT_2"/>
    <property type="match status" value="1"/>
</dbReference>
<dbReference type="PANTHER" id="PTHR46648">
    <property type="entry name" value="HIT FAMILY PROTEIN 1"/>
    <property type="match status" value="1"/>
</dbReference>
<gene>
    <name evidence="5" type="ORF">COV07_02425</name>
</gene>
<evidence type="ECO:0000256" key="3">
    <source>
        <dbReference type="PROSITE-ProRule" id="PRU00464"/>
    </source>
</evidence>
<evidence type="ECO:0000313" key="6">
    <source>
        <dbReference type="Proteomes" id="UP000230833"/>
    </source>
</evidence>
<reference evidence="5 6" key="1">
    <citation type="submission" date="2017-09" db="EMBL/GenBank/DDBJ databases">
        <title>Depth-based differentiation of microbial function through sediment-hosted aquifers and enrichment of novel symbionts in the deep terrestrial subsurface.</title>
        <authorList>
            <person name="Probst A.J."/>
            <person name="Ladd B."/>
            <person name="Jarett J.K."/>
            <person name="Geller-Mcgrath D.E."/>
            <person name="Sieber C.M."/>
            <person name="Emerson J.B."/>
            <person name="Anantharaman K."/>
            <person name="Thomas B.C."/>
            <person name="Malmstrom R."/>
            <person name="Stieglmeier M."/>
            <person name="Klingl A."/>
            <person name="Woyke T."/>
            <person name="Ryan C.M."/>
            <person name="Banfield J.F."/>
        </authorList>
    </citation>
    <scope>NUCLEOTIDE SEQUENCE [LARGE SCALE GENOMIC DNA]</scope>
    <source>
        <strain evidence="5">CG10_big_fil_rev_8_21_14_0_10_45_14</strain>
    </source>
</reference>
<comment type="caution">
    <text evidence="5">The sequence shown here is derived from an EMBL/GenBank/DDBJ whole genome shotgun (WGS) entry which is preliminary data.</text>
</comment>
<dbReference type="InterPro" id="IPR019808">
    <property type="entry name" value="Histidine_triad_CS"/>
</dbReference>
<dbReference type="Pfam" id="PF01230">
    <property type="entry name" value="HIT"/>
    <property type="match status" value="1"/>
</dbReference>
<dbReference type="InterPro" id="IPR036265">
    <property type="entry name" value="HIT-like_sf"/>
</dbReference>
<name>A0A2H0RLC6_9BACT</name>
<dbReference type="GO" id="GO:0009117">
    <property type="term" value="P:nucleotide metabolic process"/>
    <property type="evidence" value="ECO:0007669"/>
    <property type="project" value="TreeGrafter"/>
</dbReference>
<feature type="active site" description="Tele-AMP-histidine intermediate" evidence="1">
    <location>
        <position position="96"/>
    </location>
</feature>
<dbReference type="EMBL" id="PCYL01000028">
    <property type="protein sequence ID" value="PIR46814.1"/>
    <property type="molecule type" value="Genomic_DNA"/>
</dbReference>
<dbReference type="Proteomes" id="UP000230833">
    <property type="component" value="Unassembled WGS sequence"/>
</dbReference>
<evidence type="ECO:0000256" key="2">
    <source>
        <dbReference type="PIRSR" id="PIRSR601310-3"/>
    </source>
</evidence>
<dbReference type="InterPro" id="IPR011146">
    <property type="entry name" value="HIT-like"/>
</dbReference>
<dbReference type="SUPFAM" id="SSF54197">
    <property type="entry name" value="HIT-like"/>
    <property type="match status" value="1"/>
</dbReference>
<proteinExistence type="predicted"/>
<dbReference type="InterPro" id="IPR001310">
    <property type="entry name" value="Histidine_triad_HIT"/>
</dbReference>
<feature type="domain" description="HIT" evidence="4">
    <location>
        <begin position="2"/>
        <end position="109"/>
    </location>
</feature>
<dbReference type="AlphaFoldDB" id="A0A2H0RLC6"/>
<evidence type="ECO:0000313" key="5">
    <source>
        <dbReference type="EMBL" id="PIR46814.1"/>
    </source>
</evidence>
<evidence type="ECO:0000259" key="4">
    <source>
        <dbReference type="PROSITE" id="PS51084"/>
    </source>
</evidence>
<organism evidence="5 6">
    <name type="scientific">Candidatus Vogelbacteria bacterium CG10_big_fil_rev_8_21_14_0_10_45_14</name>
    <dbReference type="NCBI Taxonomy" id="1975042"/>
    <lineage>
        <taxon>Bacteria</taxon>
        <taxon>Candidatus Vogeliibacteriota</taxon>
    </lineage>
</organism>
<protein>
    <recommendedName>
        <fullName evidence="4">HIT domain-containing protein</fullName>
    </recommendedName>
</protein>
<sequence>MNCVYCGNLEIKERAIMKNDLAFAFLTNIPITPGHTLISPLRCIKTMEELSKRELEDIMNMRTILCAGLKKLYGEEGFNFAWNEGEMAGQSVPHFHLHIVPRKEGDSGIREYEPRKFLYRPGSREKTPESELAKMAEEIKIALDENYG</sequence>
<dbReference type="PROSITE" id="PS00892">
    <property type="entry name" value="HIT_1"/>
    <property type="match status" value="1"/>
</dbReference>
<dbReference type="Gene3D" id="3.30.428.10">
    <property type="entry name" value="HIT-like"/>
    <property type="match status" value="1"/>
</dbReference>
<accession>A0A2H0RLC6</accession>
<dbReference type="GO" id="GO:0003824">
    <property type="term" value="F:catalytic activity"/>
    <property type="evidence" value="ECO:0007669"/>
    <property type="project" value="InterPro"/>
</dbReference>